<evidence type="ECO:0000313" key="3">
    <source>
        <dbReference type="Proteomes" id="UP000008311"/>
    </source>
</evidence>
<dbReference type="Proteomes" id="UP000008311">
    <property type="component" value="Unassembled WGS sequence"/>
</dbReference>
<dbReference type="EMBL" id="EQ974531">
    <property type="protein sequence ID" value="EEF28878.1"/>
    <property type="molecule type" value="Genomic_DNA"/>
</dbReference>
<dbReference type="Gene3D" id="3.30.420.10">
    <property type="entry name" value="Ribonuclease H-like superfamily/Ribonuclease H"/>
    <property type="match status" value="1"/>
</dbReference>
<organism evidence="2 3">
    <name type="scientific">Ricinus communis</name>
    <name type="common">Castor bean</name>
    <dbReference type="NCBI Taxonomy" id="3988"/>
    <lineage>
        <taxon>Eukaryota</taxon>
        <taxon>Viridiplantae</taxon>
        <taxon>Streptophyta</taxon>
        <taxon>Embryophyta</taxon>
        <taxon>Tracheophyta</taxon>
        <taxon>Spermatophyta</taxon>
        <taxon>Magnoliopsida</taxon>
        <taxon>eudicotyledons</taxon>
        <taxon>Gunneridae</taxon>
        <taxon>Pentapetalae</taxon>
        <taxon>rosids</taxon>
        <taxon>fabids</taxon>
        <taxon>Malpighiales</taxon>
        <taxon>Euphorbiaceae</taxon>
        <taxon>Acalyphoideae</taxon>
        <taxon>Acalypheae</taxon>
        <taxon>Ricinus</taxon>
    </lineage>
</organism>
<dbReference type="InterPro" id="IPR052929">
    <property type="entry name" value="RNase_H-like_EbsB-rel"/>
</dbReference>
<dbReference type="eggNOG" id="ENOG502RRJ7">
    <property type="taxonomic scope" value="Eukaryota"/>
</dbReference>
<feature type="domain" description="RNase H type-1" evidence="1">
    <location>
        <begin position="19"/>
        <end position="112"/>
    </location>
</feature>
<dbReference type="InterPro" id="IPR002156">
    <property type="entry name" value="RNaseH_domain"/>
</dbReference>
<evidence type="ECO:0000313" key="2">
    <source>
        <dbReference type="EMBL" id="EEF28878.1"/>
    </source>
</evidence>
<dbReference type="PANTHER" id="PTHR47074">
    <property type="entry name" value="BNAC02G40300D PROTEIN"/>
    <property type="match status" value="1"/>
</dbReference>
<name>B9T5J0_RICCO</name>
<dbReference type="SUPFAM" id="SSF53098">
    <property type="entry name" value="Ribonuclease H-like"/>
    <property type="match status" value="1"/>
</dbReference>
<evidence type="ECO:0000259" key="1">
    <source>
        <dbReference type="Pfam" id="PF13456"/>
    </source>
</evidence>
<dbReference type="InterPro" id="IPR036397">
    <property type="entry name" value="RNaseH_sf"/>
</dbReference>
<dbReference type="GO" id="GO:0004523">
    <property type="term" value="F:RNA-DNA hybrid ribonuclease activity"/>
    <property type="evidence" value="ECO:0007669"/>
    <property type="project" value="InterPro"/>
</dbReference>
<dbReference type="PANTHER" id="PTHR47074:SF21">
    <property type="entry name" value="RNASE H TYPE-1 DOMAIN-CONTAINING PROTEIN"/>
    <property type="match status" value="1"/>
</dbReference>
<keyword evidence="3" id="KW-1185">Reference proteome</keyword>
<dbReference type="InterPro" id="IPR012337">
    <property type="entry name" value="RNaseH-like_sf"/>
</dbReference>
<proteinExistence type="predicted"/>
<accession>B9T5J0</accession>
<dbReference type="CDD" id="cd06222">
    <property type="entry name" value="RNase_H_like"/>
    <property type="match status" value="1"/>
</dbReference>
<protein>
    <recommendedName>
        <fullName evidence="1">RNase H type-1 domain-containing protein</fullName>
    </recommendedName>
</protein>
<gene>
    <name evidence="2" type="ORF">RCOM_0157780</name>
</gene>
<dbReference type="InParanoid" id="B9T5J0"/>
<reference evidence="3" key="1">
    <citation type="journal article" date="2010" name="Nat. Biotechnol.">
        <title>Draft genome sequence of the oilseed species Ricinus communis.</title>
        <authorList>
            <person name="Chan A.P."/>
            <person name="Crabtree J."/>
            <person name="Zhao Q."/>
            <person name="Lorenzi H."/>
            <person name="Orvis J."/>
            <person name="Puiu D."/>
            <person name="Melake-Berhan A."/>
            <person name="Jones K.M."/>
            <person name="Redman J."/>
            <person name="Chen G."/>
            <person name="Cahoon E.B."/>
            <person name="Gedil M."/>
            <person name="Stanke M."/>
            <person name="Haas B.J."/>
            <person name="Wortman J.R."/>
            <person name="Fraser-Liggett C.M."/>
            <person name="Ravel J."/>
            <person name="Rabinowicz P.D."/>
        </authorList>
    </citation>
    <scope>NUCLEOTIDE SEQUENCE [LARGE SCALE GENOMIC DNA]</scope>
    <source>
        <strain evidence="3">cv. Hale</strain>
    </source>
</reference>
<sequence>MVEGVRVRAIPTRVRVVPWGANKISDSQLAVVHAEAEAVRWGLLLAKDAGFRVLDVESDNAHSISMLKGNQENFTELGTIIDDIKFICRDFSSIVWSHVNRVCNKVAHMVASLTNSTTDRVWIENVPNKCSELLLFDAISGC</sequence>
<dbReference type="AlphaFoldDB" id="B9T5J0"/>
<dbReference type="Pfam" id="PF13456">
    <property type="entry name" value="RVT_3"/>
    <property type="match status" value="1"/>
</dbReference>
<dbReference type="InterPro" id="IPR044730">
    <property type="entry name" value="RNase_H-like_dom_plant"/>
</dbReference>
<dbReference type="GO" id="GO:0003676">
    <property type="term" value="F:nucleic acid binding"/>
    <property type="evidence" value="ECO:0007669"/>
    <property type="project" value="InterPro"/>
</dbReference>